<dbReference type="KEGG" id="obr:102716580"/>
<evidence type="ECO:0000313" key="2">
    <source>
        <dbReference type="EnsemblPlants" id="OB03G32540.1"/>
    </source>
</evidence>
<dbReference type="Proteomes" id="UP000006038">
    <property type="component" value="Chromosome 3"/>
</dbReference>
<dbReference type="AlphaFoldDB" id="J3LQC8"/>
<dbReference type="EnsemblPlants" id="OB03G32540.1">
    <property type="protein sequence ID" value="OB03G32540.1"/>
    <property type="gene ID" value="OB03G32540"/>
</dbReference>
<sequence>MAASPPVEVGARGTIGSLVCREIEYFRRVDQVGVVSHGHGKIRSSSSSNSSKQAAGASVMGSPRSKVRSPWKKGGAGGGAYFLPSICSSAEVAEAAGAARVRYRHLGQDDGDSLPQ</sequence>
<dbReference type="PANTHER" id="PTHR35131:SF1">
    <property type="entry name" value="EXPRESSED PROTEIN"/>
    <property type="match status" value="1"/>
</dbReference>
<dbReference type="Gramene" id="OB03G32540.1">
    <property type="protein sequence ID" value="OB03G32540.1"/>
    <property type="gene ID" value="OB03G32540"/>
</dbReference>
<name>J3LQC8_ORYBR</name>
<dbReference type="OMA" id="GFLPKIC"/>
<reference evidence="2" key="2">
    <citation type="submission" date="2013-04" db="UniProtKB">
        <authorList>
            <consortium name="EnsemblPlants"/>
        </authorList>
    </citation>
    <scope>IDENTIFICATION</scope>
</reference>
<dbReference type="OrthoDB" id="783264at2759"/>
<dbReference type="GeneID" id="102716580"/>
<dbReference type="eggNOG" id="ENOG502S291">
    <property type="taxonomic scope" value="Eukaryota"/>
</dbReference>
<accession>J3LQC8</accession>
<evidence type="ECO:0000256" key="1">
    <source>
        <dbReference type="SAM" id="MobiDB-lite"/>
    </source>
</evidence>
<evidence type="ECO:0000313" key="3">
    <source>
        <dbReference type="Proteomes" id="UP000006038"/>
    </source>
</evidence>
<keyword evidence="3" id="KW-1185">Reference proteome</keyword>
<organism evidence="2">
    <name type="scientific">Oryza brachyantha</name>
    <name type="common">malo sina</name>
    <dbReference type="NCBI Taxonomy" id="4533"/>
    <lineage>
        <taxon>Eukaryota</taxon>
        <taxon>Viridiplantae</taxon>
        <taxon>Streptophyta</taxon>
        <taxon>Embryophyta</taxon>
        <taxon>Tracheophyta</taxon>
        <taxon>Spermatophyta</taxon>
        <taxon>Magnoliopsida</taxon>
        <taxon>Liliopsida</taxon>
        <taxon>Poales</taxon>
        <taxon>Poaceae</taxon>
        <taxon>BOP clade</taxon>
        <taxon>Oryzoideae</taxon>
        <taxon>Oryzeae</taxon>
        <taxon>Oryzinae</taxon>
        <taxon>Oryza</taxon>
    </lineage>
</organism>
<proteinExistence type="predicted"/>
<reference evidence="2" key="1">
    <citation type="journal article" date="2013" name="Nat. Commun.">
        <title>Whole-genome sequencing of Oryza brachyantha reveals mechanisms underlying Oryza genome evolution.</title>
        <authorList>
            <person name="Chen J."/>
            <person name="Huang Q."/>
            <person name="Gao D."/>
            <person name="Wang J."/>
            <person name="Lang Y."/>
            <person name="Liu T."/>
            <person name="Li B."/>
            <person name="Bai Z."/>
            <person name="Luis Goicoechea J."/>
            <person name="Liang C."/>
            <person name="Chen C."/>
            <person name="Zhang W."/>
            <person name="Sun S."/>
            <person name="Liao Y."/>
            <person name="Zhang X."/>
            <person name="Yang L."/>
            <person name="Song C."/>
            <person name="Wang M."/>
            <person name="Shi J."/>
            <person name="Liu G."/>
            <person name="Liu J."/>
            <person name="Zhou H."/>
            <person name="Zhou W."/>
            <person name="Yu Q."/>
            <person name="An N."/>
            <person name="Chen Y."/>
            <person name="Cai Q."/>
            <person name="Wang B."/>
            <person name="Liu B."/>
            <person name="Min J."/>
            <person name="Huang Y."/>
            <person name="Wu H."/>
            <person name="Li Z."/>
            <person name="Zhang Y."/>
            <person name="Yin Y."/>
            <person name="Song W."/>
            <person name="Jiang J."/>
            <person name="Jackson S.A."/>
            <person name="Wing R.A."/>
            <person name="Wang J."/>
            <person name="Chen M."/>
        </authorList>
    </citation>
    <scope>NUCLEOTIDE SEQUENCE [LARGE SCALE GENOMIC DNA]</scope>
    <source>
        <strain evidence="2">cv. IRGC 101232</strain>
    </source>
</reference>
<protein>
    <submittedName>
        <fullName evidence="2">Uncharacterized protein</fullName>
    </submittedName>
</protein>
<dbReference type="PANTHER" id="PTHR35131">
    <property type="entry name" value="EXPRESSED PROTEIN"/>
    <property type="match status" value="1"/>
</dbReference>
<dbReference type="HOGENOM" id="CLU_139434_0_0_1"/>
<feature type="region of interest" description="Disordered" evidence="1">
    <location>
        <begin position="37"/>
        <end position="71"/>
    </location>
</feature>